<reference evidence="1 2" key="1">
    <citation type="journal article" date="2015" name="Nat. Commun.">
        <title>Lucilia cuprina genome unlocks parasitic fly biology to underpin future interventions.</title>
        <authorList>
            <person name="Anstead C.A."/>
            <person name="Korhonen P.K."/>
            <person name="Young N.D."/>
            <person name="Hall R.S."/>
            <person name="Jex A.R."/>
            <person name="Murali S.C."/>
            <person name="Hughes D.S."/>
            <person name="Lee S.F."/>
            <person name="Perry T."/>
            <person name="Stroehlein A.J."/>
            <person name="Ansell B.R."/>
            <person name="Breugelmans B."/>
            <person name="Hofmann A."/>
            <person name="Qu J."/>
            <person name="Dugan S."/>
            <person name="Lee S.L."/>
            <person name="Chao H."/>
            <person name="Dinh H."/>
            <person name="Han Y."/>
            <person name="Doddapaneni H.V."/>
            <person name="Worley K.C."/>
            <person name="Muzny D.M."/>
            <person name="Ioannidis P."/>
            <person name="Waterhouse R.M."/>
            <person name="Zdobnov E.M."/>
            <person name="James P.J."/>
            <person name="Bagnall N.H."/>
            <person name="Kotze A.C."/>
            <person name="Gibbs R.A."/>
            <person name="Richards S."/>
            <person name="Batterham P."/>
            <person name="Gasser R.B."/>
        </authorList>
    </citation>
    <scope>NUCLEOTIDE SEQUENCE [LARGE SCALE GENOMIC DNA]</scope>
    <source>
        <strain evidence="1 2">LS</strain>
        <tissue evidence="1">Full body</tissue>
    </source>
</reference>
<comment type="caution">
    <text evidence="1">The sequence shown here is derived from an EMBL/GenBank/DDBJ whole genome shotgun (WGS) entry which is preliminary data.</text>
</comment>
<dbReference type="InterPro" id="IPR010512">
    <property type="entry name" value="DUF1091"/>
</dbReference>
<dbReference type="OrthoDB" id="7789165at2759"/>
<name>A0A0L0BP60_LUCCU</name>
<gene>
    <name evidence="1" type="ORF">FF38_01734</name>
</gene>
<evidence type="ECO:0000313" key="1">
    <source>
        <dbReference type="EMBL" id="KNC21004.1"/>
    </source>
</evidence>
<evidence type="ECO:0000313" key="2">
    <source>
        <dbReference type="Proteomes" id="UP000037069"/>
    </source>
</evidence>
<protein>
    <recommendedName>
        <fullName evidence="3">MD-2-related lipid-recognition domain-containing protein</fullName>
    </recommendedName>
</protein>
<keyword evidence="2" id="KW-1185">Reference proteome</keyword>
<dbReference type="PANTHER" id="PTHR20898">
    <property type="entry name" value="DAEDALUS ON 3-RELATED-RELATED"/>
    <property type="match status" value="1"/>
</dbReference>
<dbReference type="AlphaFoldDB" id="A0A0L0BP60"/>
<accession>A0A0L0BP60</accession>
<dbReference type="PANTHER" id="PTHR20898:SF0">
    <property type="entry name" value="DAEDALUS ON 3-RELATED"/>
    <property type="match status" value="1"/>
</dbReference>
<dbReference type="Proteomes" id="UP000037069">
    <property type="component" value="Unassembled WGS sequence"/>
</dbReference>
<dbReference type="Pfam" id="PF06477">
    <property type="entry name" value="DUF1091"/>
    <property type="match status" value="1"/>
</dbReference>
<dbReference type="SMART" id="SM00697">
    <property type="entry name" value="DM8"/>
    <property type="match status" value="1"/>
</dbReference>
<dbReference type="OMA" id="DKTFCEF"/>
<dbReference type="EMBL" id="JRES01001678">
    <property type="protein sequence ID" value="KNC21004.1"/>
    <property type="molecule type" value="Genomic_DNA"/>
</dbReference>
<evidence type="ECO:0008006" key="3">
    <source>
        <dbReference type="Google" id="ProtNLM"/>
    </source>
</evidence>
<sequence>MIFKQYILILTFNLIGFSLGLFKLTNIKCEEFDSKFATFKECRLRIPKRNTVALNLYVKLYQLPVNNVSINLSLMKRANGYKPFLYNVTTDFCHFMKNKKQIPFLKIFFDLLIKTSNINHTCPFNHDVIVRNLVLQESMFAILPLPSGDYMFRLKVAAYKDWKADVKAYFQRTDDN</sequence>
<proteinExistence type="predicted"/>
<organism evidence="1 2">
    <name type="scientific">Lucilia cuprina</name>
    <name type="common">Green bottle fly</name>
    <name type="synonym">Australian sheep blowfly</name>
    <dbReference type="NCBI Taxonomy" id="7375"/>
    <lineage>
        <taxon>Eukaryota</taxon>
        <taxon>Metazoa</taxon>
        <taxon>Ecdysozoa</taxon>
        <taxon>Arthropoda</taxon>
        <taxon>Hexapoda</taxon>
        <taxon>Insecta</taxon>
        <taxon>Pterygota</taxon>
        <taxon>Neoptera</taxon>
        <taxon>Endopterygota</taxon>
        <taxon>Diptera</taxon>
        <taxon>Brachycera</taxon>
        <taxon>Muscomorpha</taxon>
        <taxon>Oestroidea</taxon>
        <taxon>Calliphoridae</taxon>
        <taxon>Luciliinae</taxon>
        <taxon>Lucilia</taxon>
    </lineage>
</organism>